<evidence type="ECO:0000313" key="2">
    <source>
        <dbReference type="Proteomes" id="UP000629287"/>
    </source>
</evidence>
<organism evidence="1 2">
    <name type="scientific">Streptomyces stelliscabiei</name>
    <dbReference type="NCBI Taxonomy" id="146820"/>
    <lineage>
        <taxon>Bacteria</taxon>
        <taxon>Bacillati</taxon>
        <taxon>Actinomycetota</taxon>
        <taxon>Actinomycetes</taxon>
        <taxon>Kitasatosporales</taxon>
        <taxon>Streptomycetaceae</taxon>
        <taxon>Streptomyces</taxon>
    </lineage>
</organism>
<reference evidence="1 2" key="1">
    <citation type="submission" date="2020-10" db="EMBL/GenBank/DDBJ databases">
        <title>Sequencing the genomes of 1000 actinobacteria strains.</title>
        <authorList>
            <person name="Klenk H.-P."/>
        </authorList>
    </citation>
    <scope>NUCLEOTIDE SEQUENCE [LARGE SCALE GENOMIC DNA]</scope>
    <source>
        <strain evidence="1 2">DSM 41803</strain>
    </source>
</reference>
<gene>
    <name evidence="1" type="ORF">H4687_003342</name>
</gene>
<dbReference type="GeneID" id="86827912"/>
<comment type="caution">
    <text evidence="1">The sequence shown here is derived from an EMBL/GenBank/DDBJ whole genome shotgun (WGS) entry which is preliminary data.</text>
</comment>
<dbReference type="AlphaFoldDB" id="A0A8I0P8J7"/>
<proteinExistence type="predicted"/>
<dbReference type="OrthoDB" id="4240292at2"/>
<dbReference type="RefSeq" id="WP_159026191.1">
    <property type="nucleotide sequence ID" value="NZ_JADBGF010000001.1"/>
</dbReference>
<sequence length="130" mass="14079">MTDAQLAQAQDDIEIFTSRVYADTARIRTRDLYWLGRAVARQAAWAAGQFGLETRLDATQIQQDQVSTTLTGDGLVLAPMAARALRKVSWMRSRTVHIRSAVEGAGPVGNVLSDAADDQLDWAPVGNGGH</sequence>
<evidence type="ECO:0000313" key="1">
    <source>
        <dbReference type="EMBL" id="MBE1597213.1"/>
    </source>
</evidence>
<protein>
    <submittedName>
        <fullName evidence="1">Uncharacterized protein</fullName>
    </submittedName>
</protein>
<name>A0A8I0P8J7_9ACTN</name>
<accession>A0A8I0P8J7</accession>
<dbReference type="EMBL" id="JADBGF010000001">
    <property type="protein sequence ID" value="MBE1597213.1"/>
    <property type="molecule type" value="Genomic_DNA"/>
</dbReference>
<keyword evidence="2" id="KW-1185">Reference proteome</keyword>
<dbReference type="Proteomes" id="UP000629287">
    <property type="component" value="Unassembled WGS sequence"/>
</dbReference>